<name>A0AA48KBU8_9BACT</name>
<accession>A0AA48KBU8</accession>
<feature type="domain" description="Fluoroacetyl-CoA-specific thioesterase-like" evidence="1">
    <location>
        <begin position="2"/>
        <end position="72"/>
    </location>
</feature>
<sequence>MELLATRLGPDEMSVGYAHESRHLRPAVGAPPLKIEAILESFEAPFAAFKVKVTQGERVIVEGKHTRAIIGRQRFLARLQDLSTSNEEA</sequence>
<organism evidence="2 3">
    <name type="scientific">Mesoterricola silvestris</name>
    <dbReference type="NCBI Taxonomy" id="2927979"/>
    <lineage>
        <taxon>Bacteria</taxon>
        <taxon>Pseudomonadati</taxon>
        <taxon>Acidobacteriota</taxon>
        <taxon>Holophagae</taxon>
        <taxon>Holophagales</taxon>
        <taxon>Holophagaceae</taxon>
        <taxon>Mesoterricola</taxon>
    </lineage>
</organism>
<dbReference type="AlphaFoldDB" id="A0AA48KBU8"/>
<keyword evidence="3" id="KW-1185">Reference proteome</keyword>
<dbReference type="EMBL" id="AP027080">
    <property type="protein sequence ID" value="BDU74692.1"/>
    <property type="molecule type" value="Genomic_DNA"/>
</dbReference>
<gene>
    <name evidence="2" type="ORF">METEAL_38660</name>
</gene>
<reference evidence="3" key="1">
    <citation type="journal article" date="2023" name="Int. J. Syst. Evol. Microbiol.">
        <title>Mesoterricola silvestris gen. nov., sp. nov., Mesoterricola sediminis sp. nov., Geothrix oryzae sp. nov., Geothrix edaphica sp. nov., Geothrix rubra sp. nov., and Geothrix limicola sp. nov., six novel members of Acidobacteriota isolated from soils.</title>
        <authorList>
            <person name="Itoh H."/>
            <person name="Sugisawa Y."/>
            <person name="Mise K."/>
            <person name="Xu Z."/>
            <person name="Kuniyasu M."/>
            <person name="Ushijima N."/>
            <person name="Kawano K."/>
            <person name="Kobayashi E."/>
            <person name="Shiratori Y."/>
            <person name="Masuda Y."/>
            <person name="Senoo K."/>
        </authorList>
    </citation>
    <scope>NUCLEOTIDE SEQUENCE [LARGE SCALE GENOMIC DNA]</scope>
    <source>
        <strain evidence="3">W79</strain>
    </source>
</reference>
<proteinExistence type="predicted"/>
<evidence type="ECO:0000313" key="3">
    <source>
        <dbReference type="Proteomes" id="UP001238179"/>
    </source>
</evidence>
<evidence type="ECO:0000313" key="2">
    <source>
        <dbReference type="EMBL" id="BDU74692.1"/>
    </source>
</evidence>
<dbReference type="KEGG" id="msil:METEAL_38660"/>
<dbReference type="Proteomes" id="UP001238179">
    <property type="component" value="Chromosome"/>
</dbReference>
<evidence type="ECO:0000259" key="1">
    <source>
        <dbReference type="Pfam" id="PF22636"/>
    </source>
</evidence>
<dbReference type="Pfam" id="PF22636">
    <property type="entry name" value="FlK"/>
    <property type="match status" value="1"/>
</dbReference>
<dbReference type="InterPro" id="IPR054485">
    <property type="entry name" value="FlK-like_dom"/>
</dbReference>
<protein>
    <recommendedName>
        <fullName evidence="1">Fluoroacetyl-CoA-specific thioesterase-like domain-containing protein</fullName>
    </recommendedName>
</protein>
<dbReference type="InterPro" id="IPR029069">
    <property type="entry name" value="HotDog_dom_sf"/>
</dbReference>
<dbReference type="Gene3D" id="3.10.129.10">
    <property type="entry name" value="Hotdog Thioesterase"/>
    <property type="match status" value="1"/>
</dbReference>
<dbReference type="SUPFAM" id="SSF54637">
    <property type="entry name" value="Thioesterase/thiol ester dehydrase-isomerase"/>
    <property type="match status" value="1"/>
</dbReference>